<comment type="cofactor">
    <cofactor evidence="1">
        <name>NADP(+)</name>
        <dbReference type="ChEBI" id="CHEBI:58349"/>
    </cofactor>
</comment>
<dbReference type="CDD" id="cd05260">
    <property type="entry name" value="GDP_MD_SDR_e"/>
    <property type="match status" value="1"/>
</dbReference>
<dbReference type="InterPro" id="IPR016040">
    <property type="entry name" value="NAD(P)-bd_dom"/>
</dbReference>
<dbReference type="InterPro" id="IPR036291">
    <property type="entry name" value="NAD(P)-bd_dom_sf"/>
</dbReference>
<evidence type="ECO:0000256" key="2">
    <source>
        <dbReference type="ARBA" id="ARBA00009263"/>
    </source>
</evidence>
<dbReference type="Gene3D" id="3.90.25.10">
    <property type="entry name" value="UDP-galactose 4-epimerase, domain 1"/>
    <property type="match status" value="1"/>
</dbReference>
<dbReference type="PANTHER" id="PTHR43715">
    <property type="entry name" value="GDP-MANNOSE 4,6-DEHYDRATASE"/>
    <property type="match status" value="1"/>
</dbReference>
<evidence type="ECO:0000259" key="5">
    <source>
        <dbReference type="Pfam" id="PF16363"/>
    </source>
</evidence>
<dbReference type="GO" id="GO:0008446">
    <property type="term" value="F:GDP-mannose 4,6-dehydratase activity"/>
    <property type="evidence" value="ECO:0007669"/>
    <property type="project" value="UniProtKB-EC"/>
</dbReference>
<sequence>MRAFVTGVGGQDGSYLAEDLLAAGYEVDGLVAPGIPCSPPAGVRLHEGDLADADAMAALLADVAPDQVYNLAGVSSVALSWEQPVLTAQVNAVGAIGLMEAAWRVQQASRRRVAFVQAGSAEMFGEPASAPQHEGTPIQPVNPYGVSKAFAHQAVAVYRARGLAASSLILYNHESPRRPTSFVTRKITAGVAAIAQGRATELTLGNLDARRDWGWAPDYARAMRLAAEHPHPADYVIATGESHSVRDLVRIAFAHVGIADWERYVRVDPTFIRPADATELCGDSSAARRVLGWAPSVTFEQVVEAMVTHDLDVGQA</sequence>
<dbReference type="RefSeq" id="WP_131171971.1">
    <property type="nucleotide sequence ID" value="NZ_FXTL01000007.1"/>
</dbReference>
<accession>A0A4Q9KK72</accession>
<evidence type="ECO:0000256" key="3">
    <source>
        <dbReference type="ARBA" id="ARBA00011989"/>
    </source>
</evidence>
<evidence type="ECO:0000313" key="7">
    <source>
        <dbReference type="Proteomes" id="UP000291933"/>
    </source>
</evidence>
<evidence type="ECO:0000256" key="4">
    <source>
        <dbReference type="ARBA" id="ARBA00023239"/>
    </source>
</evidence>
<evidence type="ECO:0000313" key="6">
    <source>
        <dbReference type="EMBL" id="TBT94882.1"/>
    </source>
</evidence>
<comment type="similarity">
    <text evidence="2">Belongs to the NAD(P)-dependent epimerase/dehydratase family. GDP-mannose 4,6-dehydratase subfamily.</text>
</comment>
<dbReference type="PANTHER" id="PTHR43715:SF1">
    <property type="entry name" value="GDP-MANNOSE 4,6 DEHYDRATASE"/>
    <property type="match status" value="1"/>
</dbReference>
<evidence type="ECO:0000256" key="1">
    <source>
        <dbReference type="ARBA" id="ARBA00001937"/>
    </source>
</evidence>
<dbReference type="SUPFAM" id="SSF51735">
    <property type="entry name" value="NAD(P)-binding Rossmann-fold domains"/>
    <property type="match status" value="1"/>
</dbReference>
<dbReference type="AlphaFoldDB" id="A0A4Q9KK72"/>
<name>A0A4Q9KK72_PROTD</name>
<keyword evidence="7" id="KW-1185">Reference proteome</keyword>
<dbReference type="Proteomes" id="UP000291933">
    <property type="component" value="Unassembled WGS sequence"/>
</dbReference>
<reference evidence="6 7" key="1">
    <citation type="submission" date="2019-01" db="EMBL/GenBank/DDBJ databases">
        <title>Lactibacter flavus gen. nov., sp. nov., a novel bacterium of the family Propionibacteriaceae isolated from raw milk and dairy products.</title>
        <authorList>
            <person name="Huptas C."/>
            <person name="Wenning M."/>
            <person name="Breitenwieser F."/>
            <person name="Doll E."/>
            <person name="Von Neubeck M."/>
            <person name="Busse H.-J."/>
            <person name="Scherer S."/>
        </authorList>
    </citation>
    <scope>NUCLEOTIDE SEQUENCE [LARGE SCALE GENOMIC DNA]</scope>
    <source>
        <strain evidence="7">DSM 22130 / JCM 15804 / WR061</strain>
    </source>
</reference>
<keyword evidence="4" id="KW-0456">Lyase</keyword>
<proteinExistence type="inferred from homology"/>
<comment type="caution">
    <text evidence="6">The sequence shown here is derived from an EMBL/GenBank/DDBJ whole genome shotgun (WGS) entry which is preliminary data.</text>
</comment>
<dbReference type="OrthoDB" id="9779041at2"/>
<dbReference type="EC" id="4.2.1.47" evidence="3"/>
<gene>
    <name evidence="6" type="ORF">ET996_07635</name>
</gene>
<protein>
    <recommendedName>
        <fullName evidence="3">GDP-mannose 4,6-dehydratase</fullName>
        <ecNumber evidence="3">4.2.1.47</ecNumber>
    </recommendedName>
</protein>
<feature type="domain" description="NAD(P)-binding" evidence="5">
    <location>
        <begin position="4"/>
        <end position="306"/>
    </location>
</feature>
<dbReference type="EMBL" id="SDMR01000008">
    <property type="protein sequence ID" value="TBT94882.1"/>
    <property type="molecule type" value="Genomic_DNA"/>
</dbReference>
<organism evidence="6 7">
    <name type="scientific">Propioniciclava tarda</name>
    <dbReference type="NCBI Taxonomy" id="433330"/>
    <lineage>
        <taxon>Bacteria</taxon>
        <taxon>Bacillati</taxon>
        <taxon>Actinomycetota</taxon>
        <taxon>Actinomycetes</taxon>
        <taxon>Propionibacteriales</taxon>
        <taxon>Propionibacteriaceae</taxon>
        <taxon>Propioniciclava</taxon>
    </lineage>
</organism>
<dbReference type="Pfam" id="PF16363">
    <property type="entry name" value="GDP_Man_Dehyd"/>
    <property type="match status" value="1"/>
</dbReference>
<dbReference type="GO" id="GO:0042351">
    <property type="term" value="P:'de novo' GDP-L-fucose biosynthetic process"/>
    <property type="evidence" value="ECO:0007669"/>
    <property type="project" value="TreeGrafter"/>
</dbReference>
<dbReference type="Gene3D" id="3.40.50.720">
    <property type="entry name" value="NAD(P)-binding Rossmann-like Domain"/>
    <property type="match status" value="1"/>
</dbReference>
<dbReference type="InterPro" id="IPR006368">
    <property type="entry name" value="GDP_Man_deHydtase"/>
</dbReference>